<dbReference type="Proteomes" id="UP000016932">
    <property type="component" value="Unassembled WGS sequence"/>
</dbReference>
<protein>
    <submittedName>
        <fullName evidence="1">Uncharacterized protein</fullName>
    </submittedName>
</protein>
<evidence type="ECO:0000313" key="2">
    <source>
        <dbReference type="Proteomes" id="UP000016932"/>
    </source>
</evidence>
<accession>M2YY35</accession>
<keyword evidence="2" id="KW-1185">Reference proteome</keyword>
<dbReference type="VEuPathDB" id="FungiDB:MYCFIDRAFT_174149"/>
<dbReference type="KEGG" id="pfj:MYCFIDRAFT_174149"/>
<organism evidence="1 2">
    <name type="scientific">Pseudocercospora fijiensis (strain CIRAD86)</name>
    <name type="common">Black leaf streak disease fungus</name>
    <name type="synonym">Mycosphaerella fijiensis</name>
    <dbReference type="NCBI Taxonomy" id="383855"/>
    <lineage>
        <taxon>Eukaryota</taxon>
        <taxon>Fungi</taxon>
        <taxon>Dikarya</taxon>
        <taxon>Ascomycota</taxon>
        <taxon>Pezizomycotina</taxon>
        <taxon>Dothideomycetes</taxon>
        <taxon>Dothideomycetidae</taxon>
        <taxon>Mycosphaerellales</taxon>
        <taxon>Mycosphaerellaceae</taxon>
        <taxon>Pseudocercospora</taxon>
    </lineage>
</organism>
<proteinExistence type="predicted"/>
<dbReference type="EMBL" id="KB446558">
    <property type="protein sequence ID" value="EME82585.1"/>
    <property type="molecule type" value="Genomic_DNA"/>
</dbReference>
<name>M2YY35_PSEFD</name>
<dbReference type="RefSeq" id="XP_007926074.1">
    <property type="nucleotide sequence ID" value="XM_007927883.1"/>
</dbReference>
<dbReference type="AlphaFoldDB" id="M2YY35"/>
<reference evidence="1 2" key="1">
    <citation type="journal article" date="2012" name="PLoS Pathog.">
        <title>Diverse lifestyles and strategies of plant pathogenesis encoded in the genomes of eighteen Dothideomycetes fungi.</title>
        <authorList>
            <person name="Ohm R.A."/>
            <person name="Feau N."/>
            <person name="Henrissat B."/>
            <person name="Schoch C.L."/>
            <person name="Horwitz B.A."/>
            <person name="Barry K.W."/>
            <person name="Condon B.J."/>
            <person name="Copeland A.C."/>
            <person name="Dhillon B."/>
            <person name="Glaser F."/>
            <person name="Hesse C.N."/>
            <person name="Kosti I."/>
            <person name="LaButti K."/>
            <person name="Lindquist E.A."/>
            <person name="Lucas S."/>
            <person name="Salamov A.A."/>
            <person name="Bradshaw R.E."/>
            <person name="Ciuffetti L."/>
            <person name="Hamelin R.C."/>
            <person name="Kema G.H.J."/>
            <person name="Lawrence C."/>
            <person name="Scott J.A."/>
            <person name="Spatafora J.W."/>
            <person name="Turgeon B.G."/>
            <person name="de Wit P.J.G.M."/>
            <person name="Zhong S."/>
            <person name="Goodwin S.B."/>
            <person name="Grigoriev I.V."/>
        </authorList>
    </citation>
    <scope>NUCLEOTIDE SEQUENCE [LARGE SCALE GENOMIC DNA]</scope>
    <source>
        <strain evidence="1 2">CIRAD86</strain>
    </source>
</reference>
<sequence length="468" mass="50478">MAACRCGRFVVTSAGALTDHELVQPARSQPVKEGGCGMYQAGPRDYRCVVDGASSGGMVVVVGGVAVRADGAVQTRTGPGKNAQLAQHSGLANATGRPFSLALPCPALPPRSLPPPRIPAGVESTARATRPLRILVLHALQQTGSKTAMFIRQQEGVIPTPARRFGLLGSKLKTLVASHHQTRPFVGRDDCSLFAFRPKPKHGSFAQQYQRRRLCDGAWCTAASHEPLPSPPSPRFRFSARDLSPRFEDEAAHGLMYVCATCVRAKRSSGTGMMMCLISRARHVIQPMNTSSYYYAIHLPLQLHTGTASPTPHPITSIQGHNVIWLHASRRHPACVSWIISARPIDLEICSSSFQLANNNTNATSKGLSATTHRSPGTAKPTPTAISCNALSQPLACLNTTSLPVTSTYNSTSTFSPDSKQRRPALLDSLLLKCPRTLLVYRDLTYVHMGPKIYRRTCIGLLPARALA</sequence>
<evidence type="ECO:0000313" key="1">
    <source>
        <dbReference type="EMBL" id="EME82585.1"/>
    </source>
</evidence>
<dbReference type="HOGENOM" id="CLU_584113_0_0_1"/>
<gene>
    <name evidence="1" type="ORF">MYCFIDRAFT_174149</name>
</gene>
<dbReference type="GeneID" id="19333136"/>